<name>A0A7J8WG91_GOSAI</name>
<dbReference type="EMBL" id="JABFAA010000001">
    <property type="protein sequence ID" value="MBA0673922.1"/>
    <property type="molecule type" value="Genomic_DNA"/>
</dbReference>
<feature type="non-terminal residue" evidence="1">
    <location>
        <position position="101"/>
    </location>
</feature>
<comment type="caution">
    <text evidence="1">The sequence shown here is derived from an EMBL/GenBank/DDBJ whole genome shotgun (WGS) entry which is preliminary data.</text>
</comment>
<proteinExistence type="predicted"/>
<dbReference type="AlphaFoldDB" id="A0A7J8WG91"/>
<sequence>MDPNIFSLNQLHQFSSCFIGLHSLNSKSTLKFSQSSTFNAFSPRELRPLRLGIRSNSPVVACSSVSEIETETSSPAAKMSVSVSPVYVPTPVNRDTRTPHS</sequence>
<evidence type="ECO:0000313" key="2">
    <source>
        <dbReference type="Proteomes" id="UP000593577"/>
    </source>
</evidence>
<protein>
    <submittedName>
        <fullName evidence="1">Uncharacterized protein</fullName>
    </submittedName>
</protein>
<keyword evidence="2" id="KW-1185">Reference proteome</keyword>
<organism evidence="1 2">
    <name type="scientific">Gossypium aridum</name>
    <name type="common">American cotton</name>
    <name type="synonym">Erioxylum aridum</name>
    <dbReference type="NCBI Taxonomy" id="34290"/>
    <lineage>
        <taxon>Eukaryota</taxon>
        <taxon>Viridiplantae</taxon>
        <taxon>Streptophyta</taxon>
        <taxon>Embryophyta</taxon>
        <taxon>Tracheophyta</taxon>
        <taxon>Spermatophyta</taxon>
        <taxon>Magnoliopsida</taxon>
        <taxon>eudicotyledons</taxon>
        <taxon>Gunneridae</taxon>
        <taxon>Pentapetalae</taxon>
        <taxon>rosids</taxon>
        <taxon>malvids</taxon>
        <taxon>Malvales</taxon>
        <taxon>Malvaceae</taxon>
        <taxon>Malvoideae</taxon>
        <taxon>Gossypium</taxon>
    </lineage>
</organism>
<dbReference type="Proteomes" id="UP000593577">
    <property type="component" value="Unassembled WGS sequence"/>
</dbReference>
<reference evidence="1 2" key="1">
    <citation type="journal article" date="2019" name="Genome Biol. Evol.">
        <title>Insights into the evolution of the New World diploid cottons (Gossypium, subgenus Houzingenia) based on genome sequencing.</title>
        <authorList>
            <person name="Grover C.E."/>
            <person name="Arick M.A. 2nd"/>
            <person name="Thrash A."/>
            <person name="Conover J.L."/>
            <person name="Sanders W.S."/>
            <person name="Peterson D.G."/>
            <person name="Frelichowski J.E."/>
            <person name="Scheffler J.A."/>
            <person name="Scheffler B.E."/>
            <person name="Wendel J.F."/>
        </authorList>
    </citation>
    <scope>NUCLEOTIDE SEQUENCE [LARGE SCALE GENOMIC DNA]</scope>
    <source>
        <strain evidence="1">185</strain>
        <tissue evidence="1">Leaf</tissue>
    </source>
</reference>
<evidence type="ECO:0000313" key="1">
    <source>
        <dbReference type="EMBL" id="MBA0673922.1"/>
    </source>
</evidence>
<accession>A0A7J8WG91</accession>
<gene>
    <name evidence="1" type="ORF">Goari_015544</name>
</gene>